<keyword evidence="1" id="KW-0614">Plasmid</keyword>
<dbReference type="EMBL" id="CP000621">
    <property type="protein sequence ID" value="ABO60581.1"/>
    <property type="molecule type" value="Genomic_DNA"/>
</dbReference>
<dbReference type="Proteomes" id="UP000002287">
    <property type="component" value="Plasmid pBVIE05"/>
</dbReference>
<geneLocation type="plasmid" evidence="1 2">
    <name>pBVIE05</name>
</geneLocation>
<organism evidence="1 2">
    <name type="scientific">Burkholderia vietnamiensis (strain G4 / LMG 22486)</name>
    <name type="common">Burkholderia cepacia (strain R1808)</name>
    <dbReference type="NCBI Taxonomy" id="269482"/>
    <lineage>
        <taxon>Bacteria</taxon>
        <taxon>Pseudomonadati</taxon>
        <taxon>Pseudomonadota</taxon>
        <taxon>Betaproteobacteria</taxon>
        <taxon>Burkholderiales</taxon>
        <taxon>Burkholderiaceae</taxon>
        <taxon>Burkholderia</taxon>
        <taxon>Burkholderia cepacia complex</taxon>
    </lineage>
</organism>
<dbReference type="AlphaFoldDB" id="A4JWC8"/>
<evidence type="ECO:0000313" key="1">
    <source>
        <dbReference type="EMBL" id="ABO60581.1"/>
    </source>
</evidence>
<protein>
    <submittedName>
        <fullName evidence="1">Uncharacterized protein</fullName>
    </submittedName>
</protein>
<reference evidence="1 2" key="1">
    <citation type="submission" date="2007-03" db="EMBL/GenBank/DDBJ databases">
        <title>Complete sequence of plasmid pBVIE05 of Burkholderia vietnamiensis G4.</title>
        <authorList>
            <consortium name="US DOE Joint Genome Institute"/>
            <person name="Copeland A."/>
            <person name="Lucas S."/>
            <person name="Lapidus A."/>
            <person name="Barry K."/>
            <person name="Detter J.C."/>
            <person name="Glavina del Rio T."/>
            <person name="Hammon N."/>
            <person name="Israni S."/>
            <person name="Dalin E."/>
            <person name="Tice H."/>
            <person name="Pitluck S."/>
            <person name="Chain P."/>
            <person name="Malfatti S."/>
            <person name="Shin M."/>
            <person name="Vergez L."/>
            <person name="Schmutz J."/>
            <person name="Larimer F."/>
            <person name="Land M."/>
            <person name="Hauser L."/>
            <person name="Kyrpides N."/>
            <person name="Tiedje J."/>
            <person name="Richardson P."/>
        </authorList>
    </citation>
    <scope>NUCLEOTIDE SEQUENCE [LARGE SCALE GENOMIC DNA]</scope>
    <source>
        <strain evidence="2">G4 / LMG 22486</strain>
        <plasmid evidence="1 2">pBVIE05</plasmid>
    </source>
</reference>
<evidence type="ECO:0000313" key="2">
    <source>
        <dbReference type="Proteomes" id="UP000002287"/>
    </source>
</evidence>
<accession>A4JWC8</accession>
<sequence length="128" mass="14244">MNQIKSINSVTGHNSLGAAIGQRTYHRTIARPLTSRARVVDVSTCYTIEKIGATLGHADLRETMIDDGLLMADGMPYQHYRDCEYLTVVMSDAGTSEVLVLPEGQVWLARRYPATKKARKHARRSALQ</sequence>
<proteinExistence type="predicted"/>
<dbReference type="HOGENOM" id="CLU_1955521_0_0_4"/>
<name>A4JWC8_BURVG</name>
<gene>
    <name evidence="1" type="ordered locus">Bcep1808_7711</name>
</gene>
<dbReference type="KEGG" id="bvi:Bcep1808_7711"/>